<evidence type="ECO:0000256" key="4">
    <source>
        <dbReference type="ARBA" id="ARBA00022833"/>
    </source>
</evidence>
<dbReference type="GO" id="GO:0008270">
    <property type="term" value="F:zinc ion binding"/>
    <property type="evidence" value="ECO:0007669"/>
    <property type="project" value="InterPro"/>
</dbReference>
<dbReference type="GO" id="GO:0016616">
    <property type="term" value="F:oxidoreductase activity, acting on the CH-OH group of donors, NAD or NADP as acceptor"/>
    <property type="evidence" value="ECO:0000318"/>
    <property type="project" value="GO_Central"/>
</dbReference>
<dbReference type="SMART" id="SM00829">
    <property type="entry name" value="PKS_ER"/>
    <property type="match status" value="1"/>
</dbReference>
<dbReference type="FunFam" id="3.90.180.10:FF:000100">
    <property type="entry name" value="Putative cinnamyl alcohol dehydrogenase 6"/>
    <property type="match status" value="1"/>
</dbReference>
<protein>
    <submittedName>
        <fullName evidence="8">Alcohol dehydrogenase</fullName>
    </submittedName>
</protein>
<feature type="domain" description="Enoyl reductase (ER)" evidence="7">
    <location>
        <begin position="13"/>
        <end position="337"/>
    </location>
</feature>
<evidence type="ECO:0000256" key="2">
    <source>
        <dbReference type="ARBA" id="ARBA00008072"/>
    </source>
</evidence>
<evidence type="ECO:0000256" key="1">
    <source>
        <dbReference type="ARBA" id="ARBA00001947"/>
    </source>
</evidence>
<dbReference type="Proteomes" id="UP000054558">
    <property type="component" value="Unassembled WGS sequence"/>
</dbReference>
<accession>A0A1Y1I027</accession>
<dbReference type="InterPro" id="IPR047109">
    <property type="entry name" value="CAD-like"/>
</dbReference>
<dbReference type="InterPro" id="IPR020843">
    <property type="entry name" value="ER"/>
</dbReference>
<dbReference type="InterPro" id="IPR036291">
    <property type="entry name" value="NAD(P)-bd_dom_sf"/>
</dbReference>
<keyword evidence="9" id="KW-1185">Reference proteome</keyword>
<organism evidence="8 9">
    <name type="scientific">Klebsormidium nitens</name>
    <name type="common">Green alga</name>
    <name type="synonym">Ulothrix nitens</name>
    <dbReference type="NCBI Taxonomy" id="105231"/>
    <lineage>
        <taxon>Eukaryota</taxon>
        <taxon>Viridiplantae</taxon>
        <taxon>Streptophyta</taxon>
        <taxon>Klebsormidiophyceae</taxon>
        <taxon>Klebsormidiales</taxon>
        <taxon>Klebsormidiaceae</taxon>
        <taxon>Klebsormidium</taxon>
    </lineage>
</organism>
<evidence type="ECO:0000313" key="8">
    <source>
        <dbReference type="EMBL" id="GAQ83793.1"/>
    </source>
</evidence>
<dbReference type="PROSITE" id="PS00059">
    <property type="entry name" value="ADH_ZINC"/>
    <property type="match status" value="1"/>
</dbReference>
<dbReference type="AlphaFoldDB" id="A0A1Y1I027"/>
<dbReference type="GO" id="GO:0009809">
    <property type="term" value="P:lignin biosynthetic process"/>
    <property type="evidence" value="ECO:0007669"/>
    <property type="project" value="UniProtKB-ARBA"/>
</dbReference>
<dbReference type="SUPFAM" id="SSF51735">
    <property type="entry name" value="NAD(P)-binding Rossmann-fold domains"/>
    <property type="match status" value="1"/>
</dbReference>
<comment type="cofactor">
    <cofactor evidence="1 6">
        <name>Zn(2+)</name>
        <dbReference type="ChEBI" id="CHEBI:29105"/>
    </cofactor>
</comment>
<keyword evidence="3 6" id="KW-0479">Metal-binding</keyword>
<dbReference type="FunFam" id="3.40.50.720:FF:000022">
    <property type="entry name" value="Cinnamyl alcohol dehydrogenase"/>
    <property type="match status" value="1"/>
</dbReference>
<gene>
    <name evidence="8" type="ORF">KFL_001620110</name>
</gene>
<reference evidence="8 9" key="1">
    <citation type="journal article" date="2014" name="Nat. Commun.">
        <title>Klebsormidium flaccidum genome reveals primary factors for plant terrestrial adaptation.</title>
        <authorList>
            <person name="Hori K."/>
            <person name="Maruyama F."/>
            <person name="Fujisawa T."/>
            <person name="Togashi T."/>
            <person name="Yamamoto N."/>
            <person name="Seo M."/>
            <person name="Sato S."/>
            <person name="Yamada T."/>
            <person name="Mori H."/>
            <person name="Tajima N."/>
            <person name="Moriyama T."/>
            <person name="Ikeuchi M."/>
            <person name="Watanabe M."/>
            <person name="Wada H."/>
            <person name="Kobayashi K."/>
            <person name="Saito M."/>
            <person name="Masuda T."/>
            <person name="Sasaki-Sekimoto Y."/>
            <person name="Mashiguchi K."/>
            <person name="Awai K."/>
            <person name="Shimojima M."/>
            <person name="Masuda S."/>
            <person name="Iwai M."/>
            <person name="Nobusawa T."/>
            <person name="Narise T."/>
            <person name="Kondo S."/>
            <person name="Saito H."/>
            <person name="Sato R."/>
            <person name="Murakawa M."/>
            <person name="Ihara Y."/>
            <person name="Oshima-Yamada Y."/>
            <person name="Ohtaka K."/>
            <person name="Satoh M."/>
            <person name="Sonobe K."/>
            <person name="Ishii M."/>
            <person name="Ohtani R."/>
            <person name="Kanamori-Sato M."/>
            <person name="Honoki R."/>
            <person name="Miyazaki D."/>
            <person name="Mochizuki H."/>
            <person name="Umetsu J."/>
            <person name="Higashi K."/>
            <person name="Shibata D."/>
            <person name="Kamiya Y."/>
            <person name="Sato N."/>
            <person name="Nakamura Y."/>
            <person name="Tabata S."/>
            <person name="Ida S."/>
            <person name="Kurokawa K."/>
            <person name="Ohta H."/>
        </authorList>
    </citation>
    <scope>NUCLEOTIDE SEQUENCE [LARGE SCALE GENOMIC DNA]</scope>
    <source>
        <strain evidence="8 9">NIES-2285</strain>
    </source>
</reference>
<comment type="similarity">
    <text evidence="2 6">Belongs to the zinc-containing alcohol dehydrogenase family.</text>
</comment>
<keyword evidence="5" id="KW-0560">Oxidoreductase</keyword>
<evidence type="ECO:0000256" key="3">
    <source>
        <dbReference type="ARBA" id="ARBA00022723"/>
    </source>
</evidence>
<dbReference type="OrthoDB" id="1879366at2759"/>
<dbReference type="CDD" id="cd05283">
    <property type="entry name" value="CAD1"/>
    <property type="match status" value="1"/>
</dbReference>
<dbReference type="Gene3D" id="3.90.180.10">
    <property type="entry name" value="Medium-chain alcohol dehydrogenases, catalytic domain"/>
    <property type="match status" value="1"/>
</dbReference>
<dbReference type="InterPro" id="IPR013149">
    <property type="entry name" value="ADH-like_C"/>
</dbReference>
<dbReference type="EMBL" id="DF237111">
    <property type="protein sequence ID" value="GAQ83793.1"/>
    <property type="molecule type" value="Genomic_DNA"/>
</dbReference>
<dbReference type="PANTHER" id="PTHR42683">
    <property type="entry name" value="ALDEHYDE REDUCTASE"/>
    <property type="match status" value="1"/>
</dbReference>
<sequence length="363" mass="39593">MGDAKHNCVGFAARDSSGHLAPFNFSRRPVGDEDVSFKIEYCGICHSDLHQVKNEWGGAKYPMVPGHELVGHVDKVGSKVTAFKVGQKVGVGCMVNSCRECEFCQRDEEQFCVKGMIQTYNATDVDGTPTYGGYSDSVVVNEKYVLRMPENLDFAASAPLLCAGITTYSPMRYYGMDKPGKTFGVVGLGGLGHMAVQFGKAFGMHVIVFSTSPNKKDEALKGLGADEFVVSKDAEAMKARANTVDYILDTVSAKHPIMDYLSLLKPDGKLIMVGVSPENLEFNAGGIVMARRMIAGSLIGGIKETQEMLDFCGEHNITCKIEKVPMEYVNTAMDRLVKNDVKYRFVLDVAKTLGKAVESSKEE</sequence>
<dbReference type="SUPFAM" id="SSF50129">
    <property type="entry name" value="GroES-like"/>
    <property type="match status" value="1"/>
</dbReference>
<evidence type="ECO:0000256" key="5">
    <source>
        <dbReference type="ARBA" id="ARBA00023002"/>
    </source>
</evidence>
<dbReference type="InterPro" id="IPR011032">
    <property type="entry name" value="GroES-like_sf"/>
</dbReference>
<dbReference type="OMA" id="EAIFPMV"/>
<dbReference type="Gene3D" id="3.40.50.720">
    <property type="entry name" value="NAD(P)-binding Rossmann-like Domain"/>
    <property type="match status" value="1"/>
</dbReference>
<evidence type="ECO:0000313" key="9">
    <source>
        <dbReference type="Proteomes" id="UP000054558"/>
    </source>
</evidence>
<dbReference type="Pfam" id="PF08240">
    <property type="entry name" value="ADH_N"/>
    <property type="match status" value="1"/>
</dbReference>
<evidence type="ECO:0000259" key="7">
    <source>
        <dbReference type="SMART" id="SM00829"/>
    </source>
</evidence>
<name>A0A1Y1I027_KLENI</name>
<evidence type="ECO:0000256" key="6">
    <source>
        <dbReference type="RuleBase" id="RU361277"/>
    </source>
</evidence>
<keyword evidence="4 6" id="KW-0862">Zinc</keyword>
<dbReference type="FunFam" id="3.90.180.10:FF:000004">
    <property type="entry name" value="probable cinnamyl alcohol dehydrogenase"/>
    <property type="match status" value="1"/>
</dbReference>
<proteinExistence type="inferred from homology"/>
<dbReference type="InterPro" id="IPR013154">
    <property type="entry name" value="ADH-like_N"/>
</dbReference>
<dbReference type="Pfam" id="PF00107">
    <property type="entry name" value="ADH_zinc_N"/>
    <property type="match status" value="1"/>
</dbReference>
<dbReference type="STRING" id="105231.A0A1Y1I027"/>
<dbReference type="InterPro" id="IPR002328">
    <property type="entry name" value="ADH_Zn_CS"/>
</dbReference>